<evidence type="ECO:0000256" key="3">
    <source>
        <dbReference type="ARBA" id="ARBA00022679"/>
    </source>
</evidence>
<dbReference type="InterPro" id="IPR029063">
    <property type="entry name" value="SAM-dependent_MTases_sf"/>
</dbReference>
<dbReference type="InterPro" id="IPR050320">
    <property type="entry name" value="N5-glutamine_MTase"/>
</dbReference>
<feature type="domain" description="Release factor glutamine methyltransferase N-terminal" evidence="7">
    <location>
        <begin position="10"/>
        <end position="73"/>
    </location>
</feature>
<sequence>MNLSISALLASAALPESATAKLDAELLLAHALGKPRTFLLTWPEHQPEPEQAASFLALLARRQRGEPIAYLLGQRGFWNLDLSVSPATLIPRPETERLVELALELETGDSKRVLDLGTGTGAIALALASERRGWQVTGSDRVLEAVQLAEDNRKRLGITNARFVCSDWFGALQGSTYSLIVSNPPYIAQNDPHLSEGDVRFEPSTALVSGAAGLDDLTCIVAGAPAFLETGGWLLMEHGWQQAEFIRDLLAERGFGQVQSWLDLAGHERVSGGRWNG</sequence>
<dbReference type="GO" id="GO:0032259">
    <property type="term" value="P:methylation"/>
    <property type="evidence" value="ECO:0007669"/>
    <property type="project" value="UniProtKB-KW"/>
</dbReference>
<evidence type="ECO:0000313" key="8">
    <source>
        <dbReference type="EMBL" id="KKN95296.1"/>
    </source>
</evidence>
<dbReference type="GO" id="GO:0102559">
    <property type="term" value="F:peptide chain release factor N(5)-glutamine methyltransferase activity"/>
    <property type="evidence" value="ECO:0007669"/>
    <property type="project" value="UniProtKB-EC"/>
</dbReference>
<evidence type="ECO:0000259" key="7">
    <source>
        <dbReference type="Pfam" id="PF17827"/>
    </source>
</evidence>
<protein>
    <recommendedName>
        <fullName evidence="1">peptide chain release factor N(5)-glutamine methyltransferase</fullName>
        <ecNumber evidence="1">2.1.1.297</ecNumber>
    </recommendedName>
</protein>
<dbReference type="Pfam" id="PF05175">
    <property type="entry name" value="MTS"/>
    <property type="match status" value="1"/>
</dbReference>
<dbReference type="HAMAP" id="MF_02126">
    <property type="entry name" value="RF_methyltr_PrmC"/>
    <property type="match status" value="1"/>
</dbReference>
<dbReference type="PROSITE" id="PS00092">
    <property type="entry name" value="N6_MTASE"/>
    <property type="match status" value="1"/>
</dbReference>
<dbReference type="NCBIfam" id="TIGR03534">
    <property type="entry name" value="RF_mod_PrmC"/>
    <property type="match status" value="1"/>
</dbReference>
<dbReference type="InterPro" id="IPR004556">
    <property type="entry name" value="HemK-like"/>
</dbReference>
<dbReference type="CDD" id="cd02440">
    <property type="entry name" value="AdoMet_MTases"/>
    <property type="match status" value="1"/>
</dbReference>
<keyword evidence="4" id="KW-0949">S-adenosyl-L-methionine</keyword>
<keyword evidence="2" id="KW-0489">Methyltransferase</keyword>
<dbReference type="Gene3D" id="3.40.50.150">
    <property type="entry name" value="Vaccinia Virus protein VP39"/>
    <property type="match status" value="1"/>
</dbReference>
<dbReference type="EC" id="2.1.1.297" evidence="1"/>
<dbReference type="InterPro" id="IPR040758">
    <property type="entry name" value="PrmC_N"/>
</dbReference>
<dbReference type="PANTHER" id="PTHR18895:SF74">
    <property type="entry name" value="MTRF1L RELEASE FACTOR GLUTAMINE METHYLTRANSFERASE"/>
    <property type="match status" value="1"/>
</dbReference>
<evidence type="ECO:0000256" key="4">
    <source>
        <dbReference type="ARBA" id="ARBA00022691"/>
    </source>
</evidence>
<dbReference type="Gene3D" id="1.10.8.10">
    <property type="entry name" value="DNA helicase RuvA subunit, C-terminal domain"/>
    <property type="match status" value="1"/>
</dbReference>
<dbReference type="Pfam" id="PF17827">
    <property type="entry name" value="PrmC_N"/>
    <property type="match status" value="1"/>
</dbReference>
<comment type="catalytic activity">
    <reaction evidence="5">
        <text>L-glutaminyl-[peptide chain release factor] + S-adenosyl-L-methionine = N(5)-methyl-L-glutaminyl-[peptide chain release factor] + S-adenosyl-L-homocysteine + H(+)</text>
        <dbReference type="Rhea" id="RHEA:42896"/>
        <dbReference type="Rhea" id="RHEA-COMP:10271"/>
        <dbReference type="Rhea" id="RHEA-COMP:10272"/>
        <dbReference type="ChEBI" id="CHEBI:15378"/>
        <dbReference type="ChEBI" id="CHEBI:30011"/>
        <dbReference type="ChEBI" id="CHEBI:57856"/>
        <dbReference type="ChEBI" id="CHEBI:59789"/>
        <dbReference type="ChEBI" id="CHEBI:61891"/>
        <dbReference type="EC" id="2.1.1.297"/>
    </reaction>
</comment>
<evidence type="ECO:0000256" key="2">
    <source>
        <dbReference type="ARBA" id="ARBA00022603"/>
    </source>
</evidence>
<dbReference type="FunFam" id="3.40.50.150:FF:000053">
    <property type="entry name" value="Release factor glutamine methyltransferase"/>
    <property type="match status" value="1"/>
</dbReference>
<reference evidence="8" key="1">
    <citation type="journal article" date="2015" name="Nature">
        <title>Complex archaea that bridge the gap between prokaryotes and eukaryotes.</title>
        <authorList>
            <person name="Spang A."/>
            <person name="Saw J.H."/>
            <person name="Jorgensen S.L."/>
            <person name="Zaremba-Niedzwiedzka K."/>
            <person name="Martijn J."/>
            <person name="Lind A.E."/>
            <person name="van Eijk R."/>
            <person name="Schleper C."/>
            <person name="Guy L."/>
            <person name="Ettema T.J."/>
        </authorList>
    </citation>
    <scope>NUCLEOTIDE SEQUENCE</scope>
</reference>
<dbReference type="InterPro" id="IPR019874">
    <property type="entry name" value="RF_methyltr_PrmC"/>
</dbReference>
<evidence type="ECO:0000256" key="1">
    <source>
        <dbReference type="ARBA" id="ARBA00012771"/>
    </source>
</evidence>
<keyword evidence="3" id="KW-0808">Transferase</keyword>
<evidence type="ECO:0000259" key="6">
    <source>
        <dbReference type="Pfam" id="PF05175"/>
    </source>
</evidence>
<comment type="caution">
    <text evidence="8">The sequence shown here is derived from an EMBL/GenBank/DDBJ whole genome shotgun (WGS) entry which is preliminary data.</text>
</comment>
<dbReference type="AlphaFoldDB" id="A0A0F9X8L5"/>
<gene>
    <name evidence="8" type="ORF">LCGC14_0178230</name>
</gene>
<dbReference type="GO" id="GO:0003676">
    <property type="term" value="F:nucleic acid binding"/>
    <property type="evidence" value="ECO:0007669"/>
    <property type="project" value="InterPro"/>
</dbReference>
<dbReference type="InterPro" id="IPR002052">
    <property type="entry name" value="DNA_methylase_N6_adenine_CS"/>
</dbReference>
<dbReference type="EMBL" id="LAZR01000071">
    <property type="protein sequence ID" value="KKN95296.1"/>
    <property type="molecule type" value="Genomic_DNA"/>
</dbReference>
<feature type="domain" description="Methyltransferase small" evidence="6">
    <location>
        <begin position="104"/>
        <end position="191"/>
    </location>
</feature>
<accession>A0A0F9X8L5</accession>
<dbReference type="SUPFAM" id="SSF53335">
    <property type="entry name" value="S-adenosyl-L-methionine-dependent methyltransferases"/>
    <property type="match status" value="1"/>
</dbReference>
<dbReference type="InterPro" id="IPR007848">
    <property type="entry name" value="Small_mtfrase_dom"/>
</dbReference>
<name>A0A0F9X8L5_9ZZZZ</name>
<dbReference type="NCBIfam" id="TIGR00536">
    <property type="entry name" value="hemK_fam"/>
    <property type="match status" value="1"/>
</dbReference>
<organism evidence="8">
    <name type="scientific">marine sediment metagenome</name>
    <dbReference type="NCBI Taxonomy" id="412755"/>
    <lineage>
        <taxon>unclassified sequences</taxon>
        <taxon>metagenomes</taxon>
        <taxon>ecological metagenomes</taxon>
    </lineage>
</organism>
<dbReference type="PANTHER" id="PTHR18895">
    <property type="entry name" value="HEMK METHYLTRANSFERASE"/>
    <property type="match status" value="1"/>
</dbReference>
<proteinExistence type="inferred from homology"/>
<evidence type="ECO:0000256" key="5">
    <source>
        <dbReference type="ARBA" id="ARBA00048391"/>
    </source>
</evidence>